<organism evidence="1 2">
    <name type="scientific">Deinococcus psychrotolerans</name>
    <dbReference type="NCBI Taxonomy" id="2489213"/>
    <lineage>
        <taxon>Bacteria</taxon>
        <taxon>Thermotogati</taxon>
        <taxon>Deinococcota</taxon>
        <taxon>Deinococci</taxon>
        <taxon>Deinococcales</taxon>
        <taxon>Deinococcaceae</taxon>
        <taxon>Deinococcus</taxon>
    </lineage>
</organism>
<protein>
    <submittedName>
        <fullName evidence="1">Uncharacterized protein</fullName>
    </submittedName>
</protein>
<reference evidence="1 2" key="1">
    <citation type="submission" date="2018-11" db="EMBL/GenBank/DDBJ databases">
        <title>Deinococcus shelandsis sp. nov., isolated from South Shetland Islands soil of Antarctica.</title>
        <authorList>
            <person name="Tian J."/>
        </authorList>
    </citation>
    <scope>NUCLEOTIDE SEQUENCE [LARGE SCALE GENOMIC DNA]</scope>
    <source>
        <strain evidence="1 2">S14-83T</strain>
    </source>
</reference>
<evidence type="ECO:0000313" key="2">
    <source>
        <dbReference type="Proteomes" id="UP000276417"/>
    </source>
</evidence>
<proteinExistence type="predicted"/>
<dbReference type="OrthoDB" id="1579025at2"/>
<dbReference type="AlphaFoldDB" id="A0A3G8YKT6"/>
<dbReference type="Proteomes" id="UP000276417">
    <property type="component" value="Chromosome 1"/>
</dbReference>
<dbReference type="RefSeq" id="WP_124868410.1">
    <property type="nucleotide sequence ID" value="NZ_CP034183.1"/>
</dbReference>
<dbReference type="EMBL" id="CP034183">
    <property type="protein sequence ID" value="AZI42171.1"/>
    <property type="molecule type" value="Genomic_DNA"/>
</dbReference>
<dbReference type="KEGG" id="dph:EHF33_04930"/>
<accession>A0A3G8YKT6</accession>
<gene>
    <name evidence="1" type="ORF">EHF33_04930</name>
</gene>
<evidence type="ECO:0000313" key="1">
    <source>
        <dbReference type="EMBL" id="AZI42171.1"/>
    </source>
</evidence>
<sequence length="95" mass="10488">MLTFTENSPNGSCCTSDAPTEQLVKGFQALLEPLAFSPGWRKDYETWADLYQFNGVPEITFGVGITPVKGNQDLEGIASIKKFTNFINITVNQPK</sequence>
<keyword evidence="2" id="KW-1185">Reference proteome</keyword>
<name>A0A3G8YKT6_9DEIO</name>